<reference evidence="3 4" key="1">
    <citation type="submission" date="2018-04" db="EMBL/GenBank/DDBJ databases">
        <title>Genomic Encyclopedia of Archaeal and Bacterial Type Strains, Phase II (KMG-II): from individual species to whole genera.</title>
        <authorList>
            <person name="Goeker M."/>
        </authorList>
    </citation>
    <scope>NUCLEOTIDE SEQUENCE [LARGE SCALE GENOMIC DNA]</scope>
    <source>
        <strain evidence="3 4">DSM 21823</strain>
    </source>
</reference>
<keyword evidence="1" id="KW-0732">Signal</keyword>
<dbReference type="Proteomes" id="UP000244224">
    <property type="component" value="Unassembled WGS sequence"/>
</dbReference>
<evidence type="ECO:0000259" key="2">
    <source>
        <dbReference type="Pfam" id="PF10671"/>
    </source>
</evidence>
<evidence type="ECO:0000256" key="1">
    <source>
        <dbReference type="SAM" id="SignalP"/>
    </source>
</evidence>
<dbReference type="RefSeq" id="WP_158640483.1">
    <property type="nucleotide sequence ID" value="NZ_QBKP01000002.1"/>
</dbReference>
<protein>
    <submittedName>
        <fullName evidence="3">Toxin co-regulated pilus biosynthesis protein Q</fullName>
    </submittedName>
</protein>
<dbReference type="Gene3D" id="3.55.50.70">
    <property type="match status" value="1"/>
</dbReference>
<evidence type="ECO:0000313" key="4">
    <source>
        <dbReference type="Proteomes" id="UP000244224"/>
    </source>
</evidence>
<dbReference type="Pfam" id="PF10671">
    <property type="entry name" value="TcpQ"/>
    <property type="match status" value="1"/>
</dbReference>
<name>A0A2T6B8Z6_9RHOB</name>
<sequence>MRVKTRVKGVCSPLVITLCAAALMTPAGFSAVRADPPPVPQVEDPVAHQEVWAVMSGASLKGTIEGWARISGWTVVWDNPLDYRIRASATFHGGFEEAVARLVDAIHQNSPDMTVTLYRGNRVLHVEDAAGG</sequence>
<organism evidence="3 4">
    <name type="scientific">Gemmobacter caeni</name>
    <dbReference type="NCBI Taxonomy" id="589035"/>
    <lineage>
        <taxon>Bacteria</taxon>
        <taxon>Pseudomonadati</taxon>
        <taxon>Pseudomonadota</taxon>
        <taxon>Alphaproteobacteria</taxon>
        <taxon>Rhodobacterales</taxon>
        <taxon>Paracoccaceae</taxon>
        <taxon>Gemmobacter</taxon>
    </lineage>
</organism>
<dbReference type="OrthoDB" id="7865918at2"/>
<comment type="caution">
    <text evidence="3">The sequence shown here is derived from an EMBL/GenBank/DDBJ whole genome shotgun (WGS) entry which is preliminary data.</text>
</comment>
<dbReference type="EMBL" id="QBKP01000002">
    <property type="protein sequence ID" value="PTX52534.1"/>
    <property type="molecule type" value="Genomic_DNA"/>
</dbReference>
<gene>
    <name evidence="3" type="ORF">C8N34_102314</name>
</gene>
<evidence type="ECO:0000313" key="3">
    <source>
        <dbReference type="EMBL" id="PTX52534.1"/>
    </source>
</evidence>
<feature type="signal peptide" evidence="1">
    <location>
        <begin position="1"/>
        <end position="34"/>
    </location>
</feature>
<dbReference type="InterPro" id="IPR018927">
    <property type="entry name" value="Pilus_synth_Q_C"/>
</dbReference>
<keyword evidence="4" id="KW-1185">Reference proteome</keyword>
<accession>A0A2T6B8Z6</accession>
<proteinExistence type="predicted"/>
<dbReference type="AlphaFoldDB" id="A0A2T6B8Z6"/>
<feature type="domain" description="Toxin co-regulated pilus biosynthesis protein Q C-terminal" evidence="2">
    <location>
        <begin position="51"/>
        <end position="128"/>
    </location>
</feature>
<feature type="chain" id="PRO_5015769237" evidence="1">
    <location>
        <begin position="35"/>
        <end position="132"/>
    </location>
</feature>